<dbReference type="Gene3D" id="2.60.40.10">
    <property type="entry name" value="Immunoglobulins"/>
    <property type="match status" value="1"/>
</dbReference>
<dbReference type="NCBIfam" id="TIGR04312">
    <property type="entry name" value="choice_anch_B"/>
    <property type="match status" value="1"/>
</dbReference>
<dbReference type="InterPro" id="IPR035986">
    <property type="entry name" value="PKD_dom_sf"/>
</dbReference>
<dbReference type="Pfam" id="PF00801">
    <property type="entry name" value="PKD"/>
    <property type="match status" value="1"/>
</dbReference>
<keyword evidence="3" id="KW-1185">Reference proteome</keyword>
<dbReference type="PANTHER" id="PTHR38787">
    <property type="entry name" value="REGULATORY P DOMAIN-CONTAINING PROTEIN"/>
    <property type="match status" value="1"/>
</dbReference>
<protein>
    <recommendedName>
        <fullName evidence="1">PKD domain-containing protein</fullName>
    </recommendedName>
</protein>
<accession>A0ABP9X339</accession>
<dbReference type="RefSeq" id="WP_345722375.1">
    <property type="nucleotide sequence ID" value="NZ_BAABRU010000008.1"/>
</dbReference>
<organism evidence="2 3">
    <name type="scientific">Herpetosiphon gulosus</name>
    <dbReference type="NCBI Taxonomy" id="1973496"/>
    <lineage>
        <taxon>Bacteria</taxon>
        <taxon>Bacillati</taxon>
        <taxon>Chloroflexota</taxon>
        <taxon>Chloroflexia</taxon>
        <taxon>Herpetosiphonales</taxon>
        <taxon>Herpetosiphonaceae</taxon>
        <taxon>Herpetosiphon</taxon>
    </lineage>
</organism>
<evidence type="ECO:0000259" key="1">
    <source>
        <dbReference type="PROSITE" id="PS50093"/>
    </source>
</evidence>
<sequence length="675" mass="73275">MHTHNGRWSRSLAVGFAVLAAFVLAPIASISAHSNHDHKIYVAPFGKDEGDCSKIWQPCLTIDYAISRGTGKGDEIRVAAGDYSYDARKVGLLLSLQIPVRGGYSARDNFMQQDPQANPTYVAGIPSRYREQLAAIGFARVEDRDGRHSPELERMQIPSELETPSTAQPCTNGMAGIFECSGIDFLGSVPLSSFRVNGNGAGAGSNLWGHVDLNTDREYAIIGVSNGTGVVDVTDPTNPVVIGTVPGNSSSWREVKVYQYFNQAQNRWNAYAYLSTESRTQGLQIVDLNHLSDPTPSVSLAATYTADFGSSHTVYIKNVDLSTNVALPGKTAVLYMNGVGKNGSRLNSGVFRAFDMSNPLTPQIIDTGVPDTNISYTHDDTSMIITDSRTSACAPGHQASCEILFDFSESSVEIWDITDSANPFHISSRPYSGSGYTHSGWYSDDKMYLFIQDELDEQNLGHNTRVRTMDIHDLDNPTISAVWDGPTAAIDHNGYTIGNKYYMSNYLRGLTILDVTNPNSIQEAAFFDTYPGSNDSDFDGAWGVYPYLPSGTLMISDISRGLILVREPTSTPDQAIAGLEATNDGPTTTGDVTNFEATIQAGTNVTYAWDFGDNTAVVTSTNTTISHTYPNAGNYTVELTASNGTNSQTDTTTVVVQAPPQTEWKIWLPFAIRAE</sequence>
<dbReference type="SUPFAM" id="SSF49299">
    <property type="entry name" value="PKD domain"/>
    <property type="match status" value="1"/>
</dbReference>
<dbReference type="InterPro" id="IPR013783">
    <property type="entry name" value="Ig-like_fold"/>
</dbReference>
<dbReference type="InterPro" id="IPR000601">
    <property type="entry name" value="PKD_dom"/>
</dbReference>
<dbReference type="InterPro" id="IPR022409">
    <property type="entry name" value="PKD/Chitinase_dom"/>
</dbReference>
<feature type="domain" description="PKD" evidence="1">
    <location>
        <begin position="600"/>
        <end position="663"/>
    </location>
</feature>
<dbReference type="CDD" id="cd00146">
    <property type="entry name" value="PKD"/>
    <property type="match status" value="1"/>
</dbReference>
<evidence type="ECO:0000313" key="2">
    <source>
        <dbReference type="EMBL" id="GAA5528761.1"/>
    </source>
</evidence>
<dbReference type="Proteomes" id="UP001428290">
    <property type="component" value="Unassembled WGS sequence"/>
</dbReference>
<dbReference type="PANTHER" id="PTHR38787:SF3">
    <property type="entry name" value="REGULATORY P DOMAIN-CONTAINING PROTEIN"/>
    <property type="match status" value="1"/>
</dbReference>
<dbReference type="PROSITE" id="PS50093">
    <property type="entry name" value="PKD"/>
    <property type="match status" value="1"/>
</dbReference>
<dbReference type="SMART" id="SM00089">
    <property type="entry name" value="PKD"/>
    <property type="match status" value="1"/>
</dbReference>
<dbReference type="InterPro" id="IPR027589">
    <property type="entry name" value="Choice_anch_B"/>
</dbReference>
<reference evidence="2 3" key="1">
    <citation type="submission" date="2024-02" db="EMBL/GenBank/DDBJ databases">
        <title>Herpetosiphon gulosus NBRC 112829.</title>
        <authorList>
            <person name="Ichikawa N."/>
            <person name="Katano-Makiyama Y."/>
            <person name="Hidaka K."/>
        </authorList>
    </citation>
    <scope>NUCLEOTIDE SEQUENCE [LARGE SCALE GENOMIC DNA]</scope>
    <source>
        <strain evidence="2 3">NBRC 112829</strain>
    </source>
</reference>
<name>A0ABP9X339_9CHLR</name>
<dbReference type="EMBL" id="BAABRU010000008">
    <property type="protein sequence ID" value="GAA5528761.1"/>
    <property type="molecule type" value="Genomic_DNA"/>
</dbReference>
<comment type="caution">
    <text evidence="2">The sequence shown here is derived from an EMBL/GenBank/DDBJ whole genome shotgun (WGS) entry which is preliminary data.</text>
</comment>
<proteinExistence type="predicted"/>
<dbReference type="InterPro" id="IPR013211">
    <property type="entry name" value="LVIVD"/>
</dbReference>
<evidence type="ECO:0000313" key="3">
    <source>
        <dbReference type="Proteomes" id="UP001428290"/>
    </source>
</evidence>
<dbReference type="Pfam" id="PF08309">
    <property type="entry name" value="LVIVD"/>
    <property type="match status" value="1"/>
</dbReference>
<gene>
    <name evidence="2" type="ORF">Hgul01_02563</name>
</gene>